<dbReference type="EMBL" id="JAYMYR010000006">
    <property type="protein sequence ID" value="KAK7356617.1"/>
    <property type="molecule type" value="Genomic_DNA"/>
</dbReference>
<evidence type="ECO:0000313" key="4">
    <source>
        <dbReference type="Proteomes" id="UP001374584"/>
    </source>
</evidence>
<organism evidence="3 4">
    <name type="scientific">Phaseolus coccineus</name>
    <name type="common">Scarlet runner bean</name>
    <name type="synonym">Phaseolus multiflorus</name>
    <dbReference type="NCBI Taxonomy" id="3886"/>
    <lineage>
        <taxon>Eukaryota</taxon>
        <taxon>Viridiplantae</taxon>
        <taxon>Streptophyta</taxon>
        <taxon>Embryophyta</taxon>
        <taxon>Tracheophyta</taxon>
        <taxon>Spermatophyta</taxon>
        <taxon>Magnoliopsida</taxon>
        <taxon>eudicotyledons</taxon>
        <taxon>Gunneridae</taxon>
        <taxon>Pentapetalae</taxon>
        <taxon>rosids</taxon>
        <taxon>fabids</taxon>
        <taxon>Fabales</taxon>
        <taxon>Fabaceae</taxon>
        <taxon>Papilionoideae</taxon>
        <taxon>50 kb inversion clade</taxon>
        <taxon>NPAAA clade</taxon>
        <taxon>indigoferoid/millettioid clade</taxon>
        <taxon>Phaseoleae</taxon>
        <taxon>Phaseolus</taxon>
    </lineage>
</organism>
<feature type="domain" description="PB1" evidence="2">
    <location>
        <begin position="16"/>
        <end position="97"/>
    </location>
</feature>
<dbReference type="PROSITE" id="PS51745">
    <property type="entry name" value="PB1"/>
    <property type="match status" value="2"/>
</dbReference>
<evidence type="ECO:0000259" key="2">
    <source>
        <dbReference type="PROSITE" id="PS51745"/>
    </source>
</evidence>
<evidence type="ECO:0000256" key="1">
    <source>
        <dbReference type="ARBA" id="ARBA00011726"/>
    </source>
</evidence>
<protein>
    <recommendedName>
        <fullName evidence="2">PB1 domain-containing protein</fullName>
    </recommendedName>
</protein>
<name>A0AAN9MR28_PHACN</name>
<dbReference type="Proteomes" id="UP001374584">
    <property type="component" value="Unassembled WGS sequence"/>
</dbReference>
<dbReference type="SMART" id="SM00666">
    <property type="entry name" value="PB1"/>
    <property type="match status" value="3"/>
</dbReference>
<reference evidence="3 4" key="1">
    <citation type="submission" date="2024-01" db="EMBL/GenBank/DDBJ databases">
        <title>The genomes of 5 underutilized Papilionoideae crops provide insights into root nodulation and disease resistanc.</title>
        <authorList>
            <person name="Jiang F."/>
        </authorList>
    </citation>
    <scope>NUCLEOTIDE SEQUENCE [LARGE SCALE GENOMIC DNA]</scope>
    <source>
        <strain evidence="3">JINMINGXINNONG_FW02</strain>
        <tissue evidence="3">Leaves</tissue>
    </source>
</reference>
<comment type="caution">
    <text evidence="3">The sequence shown here is derived from an EMBL/GenBank/DDBJ whole genome shotgun (WGS) entry which is preliminary data.</text>
</comment>
<keyword evidence="4" id="KW-1185">Reference proteome</keyword>
<proteinExistence type="predicted"/>
<dbReference type="InterPro" id="IPR053793">
    <property type="entry name" value="PB1-like"/>
</dbReference>
<comment type="subunit">
    <text evidence="1">Homodimers and heterodimers.</text>
</comment>
<sequence>MQYRGPGMKLSILGLDICKDTTMGDEMHKGVSGGQKKRVTIGTERLDELVSAIMQRVDVNDRERPTIMYEDDEGDKIVLATDNDFRTTVLKLHLDFDTRCQSVGYANVFDFFKLGDLNGRMHRFNHRTEHLDELVSAVVQRVDVNDGEGPTIMYEDNEGDKTVLATDNDLSTTVSYASEISGVDTKKSGCQFVGYANVFAFFILGDLNGHMHRFKFHELVSTVMQRVDVKDGECLATMYEDDEGDKIVLATDNDLSTAVKNASEISGVVTTKSRFQYVGYANVFAFFKIGDLNGRLHRFNCRTECLDELFFVVMQRVDVNDGECPTIMYEDDEGDKIVLAIDNDLGMAVTCARSTKVKATIQKTNVISATSNTFASAVAMLSEFQIWYEDDEGDKIVLATDNDLGTAVSCARSAGVKGKISASTSFFITISICF</sequence>
<accession>A0AAN9MR28</accession>
<gene>
    <name evidence="3" type="ORF">VNO80_15892</name>
</gene>
<dbReference type="Pfam" id="PF00564">
    <property type="entry name" value="PB1"/>
    <property type="match status" value="4"/>
</dbReference>
<evidence type="ECO:0000313" key="3">
    <source>
        <dbReference type="EMBL" id="KAK7356617.1"/>
    </source>
</evidence>
<feature type="domain" description="PB1" evidence="2">
    <location>
        <begin position="268"/>
        <end position="364"/>
    </location>
</feature>
<dbReference type="SUPFAM" id="SSF54277">
    <property type="entry name" value="CAD &amp; PB1 domains"/>
    <property type="match status" value="5"/>
</dbReference>
<dbReference type="InterPro" id="IPR000270">
    <property type="entry name" value="PB1_dom"/>
</dbReference>
<dbReference type="AlphaFoldDB" id="A0AAN9MR28"/>